<sequence>MDDESRVSMAGSADSVPDNSNDNSVDTTNAKKRKEIKSRSTVWEYFEKIFENVSALSKKLDMWGTNVMDGKHLYVRCMTHILNLIVQDGLKEIDPSIKRVRQMVKYVRSSPARTRNLSTSFVRCFYVSFWLRLRFTA</sequence>
<evidence type="ECO:0008006" key="4">
    <source>
        <dbReference type="Google" id="ProtNLM"/>
    </source>
</evidence>
<feature type="compositionally biased region" description="Low complexity" evidence="1">
    <location>
        <begin position="12"/>
        <end position="28"/>
    </location>
</feature>
<dbReference type="PANTHER" id="PTHR46481:SF7">
    <property type="entry name" value="ZINC FINGER BED DOMAIN-CONTAINING PROTEIN RICESLEEPER 2-LIKE"/>
    <property type="match status" value="1"/>
</dbReference>
<accession>A0A2G2VG31</accession>
<dbReference type="SUPFAM" id="SSF53098">
    <property type="entry name" value="Ribonuclease H-like"/>
    <property type="match status" value="1"/>
</dbReference>
<protein>
    <recommendedName>
        <fullName evidence="4">hAT-like transposase RNase-H fold domain-containing protein</fullName>
    </recommendedName>
</protein>
<gene>
    <name evidence="2" type="ORF">CQW23_28269</name>
</gene>
<dbReference type="Proteomes" id="UP000224567">
    <property type="component" value="Unassembled WGS sequence"/>
</dbReference>
<dbReference type="AlphaFoldDB" id="A0A2G2VG31"/>
<keyword evidence="3" id="KW-1185">Reference proteome</keyword>
<dbReference type="InterPro" id="IPR052035">
    <property type="entry name" value="ZnF_BED_domain_contain"/>
</dbReference>
<proteinExistence type="predicted"/>
<dbReference type="EMBL" id="MLFT02000012">
    <property type="protein sequence ID" value="PHT31932.1"/>
    <property type="molecule type" value="Genomic_DNA"/>
</dbReference>
<reference evidence="2 3" key="1">
    <citation type="journal article" date="2017" name="Genome Biol.">
        <title>New reference genome sequences of hot pepper reveal the massive evolution of plant disease-resistance genes by retroduplication.</title>
        <authorList>
            <person name="Kim S."/>
            <person name="Park J."/>
            <person name="Yeom S.I."/>
            <person name="Kim Y.M."/>
            <person name="Seo E."/>
            <person name="Kim K.T."/>
            <person name="Kim M.S."/>
            <person name="Lee J.M."/>
            <person name="Cheong K."/>
            <person name="Shin H.S."/>
            <person name="Kim S.B."/>
            <person name="Han K."/>
            <person name="Lee J."/>
            <person name="Park M."/>
            <person name="Lee H.A."/>
            <person name="Lee H.Y."/>
            <person name="Lee Y."/>
            <person name="Oh S."/>
            <person name="Lee J.H."/>
            <person name="Choi E."/>
            <person name="Choi E."/>
            <person name="Lee S.E."/>
            <person name="Jeon J."/>
            <person name="Kim H."/>
            <person name="Choi G."/>
            <person name="Song H."/>
            <person name="Lee J."/>
            <person name="Lee S.C."/>
            <person name="Kwon J.K."/>
            <person name="Lee H.Y."/>
            <person name="Koo N."/>
            <person name="Hong Y."/>
            <person name="Kim R.W."/>
            <person name="Kang W.H."/>
            <person name="Huh J.H."/>
            <person name="Kang B.C."/>
            <person name="Yang T.J."/>
            <person name="Lee Y.H."/>
            <person name="Bennetzen J.L."/>
            <person name="Choi D."/>
        </authorList>
    </citation>
    <scope>NUCLEOTIDE SEQUENCE [LARGE SCALE GENOMIC DNA]</scope>
    <source>
        <strain evidence="3">cv. PBC81</strain>
    </source>
</reference>
<comment type="caution">
    <text evidence="2">The sequence shown here is derived from an EMBL/GenBank/DDBJ whole genome shotgun (WGS) entry which is preliminary data.</text>
</comment>
<evidence type="ECO:0000313" key="3">
    <source>
        <dbReference type="Proteomes" id="UP000224567"/>
    </source>
</evidence>
<dbReference type="PANTHER" id="PTHR46481">
    <property type="entry name" value="ZINC FINGER BED DOMAIN-CONTAINING PROTEIN 4"/>
    <property type="match status" value="1"/>
</dbReference>
<evidence type="ECO:0000313" key="2">
    <source>
        <dbReference type="EMBL" id="PHT31932.1"/>
    </source>
</evidence>
<organism evidence="2 3">
    <name type="scientific">Capsicum baccatum</name>
    <name type="common">Peruvian pepper</name>
    <dbReference type="NCBI Taxonomy" id="33114"/>
    <lineage>
        <taxon>Eukaryota</taxon>
        <taxon>Viridiplantae</taxon>
        <taxon>Streptophyta</taxon>
        <taxon>Embryophyta</taxon>
        <taxon>Tracheophyta</taxon>
        <taxon>Spermatophyta</taxon>
        <taxon>Magnoliopsida</taxon>
        <taxon>eudicotyledons</taxon>
        <taxon>Gunneridae</taxon>
        <taxon>Pentapetalae</taxon>
        <taxon>asterids</taxon>
        <taxon>lamiids</taxon>
        <taxon>Solanales</taxon>
        <taxon>Solanaceae</taxon>
        <taxon>Solanoideae</taxon>
        <taxon>Capsiceae</taxon>
        <taxon>Capsicum</taxon>
    </lineage>
</organism>
<dbReference type="InterPro" id="IPR012337">
    <property type="entry name" value="RNaseH-like_sf"/>
</dbReference>
<feature type="region of interest" description="Disordered" evidence="1">
    <location>
        <begin position="1"/>
        <end position="38"/>
    </location>
</feature>
<dbReference type="OrthoDB" id="998233at2759"/>
<reference evidence="3" key="2">
    <citation type="journal article" date="2017" name="J. Anim. Genet.">
        <title>Multiple reference genome sequences of hot pepper reveal the massive evolution of plant disease resistance genes by retroduplication.</title>
        <authorList>
            <person name="Kim S."/>
            <person name="Park J."/>
            <person name="Yeom S.-I."/>
            <person name="Kim Y.-M."/>
            <person name="Seo E."/>
            <person name="Kim K.-T."/>
            <person name="Kim M.-S."/>
            <person name="Lee J.M."/>
            <person name="Cheong K."/>
            <person name="Shin H.-S."/>
            <person name="Kim S.-B."/>
            <person name="Han K."/>
            <person name="Lee J."/>
            <person name="Park M."/>
            <person name="Lee H.-A."/>
            <person name="Lee H.-Y."/>
            <person name="Lee Y."/>
            <person name="Oh S."/>
            <person name="Lee J.H."/>
            <person name="Choi E."/>
            <person name="Choi E."/>
            <person name="Lee S.E."/>
            <person name="Jeon J."/>
            <person name="Kim H."/>
            <person name="Choi G."/>
            <person name="Song H."/>
            <person name="Lee J."/>
            <person name="Lee S.-C."/>
            <person name="Kwon J.-K."/>
            <person name="Lee H.-Y."/>
            <person name="Koo N."/>
            <person name="Hong Y."/>
            <person name="Kim R.W."/>
            <person name="Kang W.-H."/>
            <person name="Huh J.H."/>
            <person name="Kang B.-C."/>
            <person name="Yang T.-J."/>
            <person name="Lee Y.-H."/>
            <person name="Bennetzen J.L."/>
            <person name="Choi D."/>
        </authorList>
    </citation>
    <scope>NUCLEOTIDE SEQUENCE [LARGE SCALE GENOMIC DNA]</scope>
    <source>
        <strain evidence="3">cv. PBC81</strain>
    </source>
</reference>
<name>A0A2G2VG31_CAPBA</name>
<evidence type="ECO:0000256" key="1">
    <source>
        <dbReference type="SAM" id="MobiDB-lite"/>
    </source>
</evidence>